<evidence type="ECO:0000256" key="3">
    <source>
        <dbReference type="SAM" id="Phobius"/>
    </source>
</evidence>
<reference evidence="5 6" key="1">
    <citation type="journal article" date="2020" name="Front. Microbiol.">
        <title>Single-cell genomics of novel Actinobacteria with the Wood-Ljungdahl pathway discovered in a serpentinizing system.</title>
        <authorList>
            <person name="Merino N."/>
            <person name="Kawai M."/>
            <person name="Boyd E.S."/>
            <person name="Colman D.R."/>
            <person name="McGlynn S.E."/>
            <person name="Nealson K.H."/>
            <person name="Kurokawa K."/>
            <person name="Hongoh Y."/>
        </authorList>
    </citation>
    <scope>NUCLEOTIDE SEQUENCE [LARGE SCALE GENOMIC DNA]</scope>
    <source>
        <strain evidence="5 6">S25</strain>
    </source>
</reference>
<dbReference type="PANTHER" id="PTHR43373">
    <property type="entry name" value="NA(+)/H(+) ANTIPORTER SUBUNIT"/>
    <property type="match status" value="1"/>
</dbReference>
<evidence type="ECO:0000256" key="2">
    <source>
        <dbReference type="RuleBase" id="RU000320"/>
    </source>
</evidence>
<feature type="transmembrane region" description="Helical" evidence="3">
    <location>
        <begin position="106"/>
        <end position="128"/>
    </location>
</feature>
<comment type="caution">
    <text evidence="5">The sequence shown here is derived from an EMBL/GenBank/DDBJ whole genome shotgun (WGS) entry which is preliminary data.</text>
</comment>
<dbReference type="GO" id="GO:0012505">
    <property type="term" value="C:endomembrane system"/>
    <property type="evidence" value="ECO:0007669"/>
    <property type="project" value="UniProtKB-SubCell"/>
</dbReference>
<protein>
    <submittedName>
        <fullName evidence="5">NADH-quinone oxidoreductase subunit L</fullName>
    </submittedName>
</protein>
<dbReference type="GO" id="GO:0016020">
    <property type="term" value="C:membrane"/>
    <property type="evidence" value="ECO:0007669"/>
    <property type="project" value="UniProtKB-SubCell"/>
</dbReference>
<feature type="transmembrane region" description="Helical" evidence="3">
    <location>
        <begin position="75"/>
        <end position="100"/>
    </location>
</feature>
<dbReference type="PRINTS" id="PR01434">
    <property type="entry name" value="NADHDHGNASE5"/>
</dbReference>
<organism evidence="5 6">
    <name type="scientific">Candidatus Hakubella thermalkaliphila</name>
    <dbReference type="NCBI Taxonomy" id="2754717"/>
    <lineage>
        <taxon>Bacteria</taxon>
        <taxon>Bacillati</taxon>
        <taxon>Actinomycetota</taxon>
        <taxon>Actinomycetota incertae sedis</taxon>
        <taxon>Candidatus Hakubellales</taxon>
        <taxon>Candidatus Hakubellaceae</taxon>
        <taxon>Candidatus Hakubella</taxon>
    </lineage>
</organism>
<gene>
    <name evidence="5" type="ORF">HKBW3S25_02079</name>
</gene>
<evidence type="ECO:0000313" key="5">
    <source>
        <dbReference type="EMBL" id="GFP26583.1"/>
    </source>
</evidence>
<accession>A0A6V8P2S2</accession>
<feature type="non-terminal residue" evidence="5">
    <location>
        <position position="1"/>
    </location>
</feature>
<keyword evidence="2 3" id="KW-0812">Transmembrane</keyword>
<dbReference type="InterPro" id="IPR050616">
    <property type="entry name" value="CPA3_Na-H_Antiporter_A"/>
</dbReference>
<sequence length="166" mass="17736">TSIAFQLFAIFLTYNTAGTLEFSNQGILNNVRGQVSDPFLVITSILFMAGITKAAMMPLQSWLPVAMVAPTPVSALLHAGEVVKAGVFVVLRVVLHIFGINLLNQLGLGTALAYFASFTIIAASIIALRQDKLKLRLAYSTVSQLSYVILGVALLTPSSITGNIMH</sequence>
<evidence type="ECO:0000313" key="6">
    <source>
        <dbReference type="Proteomes" id="UP000543224"/>
    </source>
</evidence>
<evidence type="ECO:0000256" key="1">
    <source>
        <dbReference type="ARBA" id="ARBA00004127"/>
    </source>
</evidence>
<feature type="transmembrane region" description="Helical" evidence="3">
    <location>
        <begin position="39"/>
        <end position="63"/>
    </location>
</feature>
<keyword evidence="3" id="KW-0472">Membrane</keyword>
<name>A0A6V8P2S2_9ACTN</name>
<dbReference type="EMBL" id="BLRX01000714">
    <property type="protein sequence ID" value="GFP26583.1"/>
    <property type="molecule type" value="Genomic_DNA"/>
</dbReference>
<comment type="subcellular location">
    <subcellularLocation>
        <location evidence="1">Endomembrane system</location>
        <topology evidence="1">Multi-pass membrane protein</topology>
    </subcellularLocation>
    <subcellularLocation>
        <location evidence="2">Membrane</location>
        <topology evidence="2">Multi-pass membrane protein</topology>
    </subcellularLocation>
</comment>
<keyword evidence="3" id="KW-1133">Transmembrane helix</keyword>
<dbReference type="Proteomes" id="UP000543224">
    <property type="component" value="Unassembled WGS sequence"/>
</dbReference>
<dbReference type="Pfam" id="PF00361">
    <property type="entry name" value="Proton_antipo_M"/>
    <property type="match status" value="1"/>
</dbReference>
<dbReference type="PANTHER" id="PTHR43373:SF1">
    <property type="entry name" value="NA(+)_H(+) ANTIPORTER SUBUNIT A"/>
    <property type="match status" value="1"/>
</dbReference>
<evidence type="ECO:0000259" key="4">
    <source>
        <dbReference type="Pfam" id="PF00361"/>
    </source>
</evidence>
<dbReference type="AlphaFoldDB" id="A0A6V8P2S2"/>
<feature type="transmembrane region" description="Helical" evidence="3">
    <location>
        <begin position="137"/>
        <end position="156"/>
    </location>
</feature>
<feature type="non-terminal residue" evidence="5">
    <location>
        <position position="166"/>
    </location>
</feature>
<feature type="domain" description="NADH:quinone oxidoreductase/Mrp antiporter transmembrane" evidence="4">
    <location>
        <begin position="5"/>
        <end position="166"/>
    </location>
</feature>
<proteinExistence type="predicted"/>
<dbReference type="InterPro" id="IPR001750">
    <property type="entry name" value="ND/Mrp_TM"/>
</dbReference>